<keyword evidence="2" id="KW-1185">Reference proteome</keyword>
<proteinExistence type="predicted"/>
<reference evidence="1" key="1">
    <citation type="submission" date="2022-02" db="EMBL/GenBank/DDBJ databases">
        <title>Plant Genome Project.</title>
        <authorList>
            <person name="Zhang R.-G."/>
        </authorList>
    </citation>
    <scope>NUCLEOTIDE SEQUENCE</scope>
    <source>
        <strain evidence="1">AT1</strain>
    </source>
</reference>
<name>A0ACC0Q050_RHOML</name>
<dbReference type="EMBL" id="CM046388">
    <property type="protein sequence ID" value="KAI8570779.1"/>
    <property type="molecule type" value="Genomic_DNA"/>
</dbReference>
<gene>
    <name evidence="1" type="ORF">RHMOL_Rhmol01G0063400</name>
</gene>
<evidence type="ECO:0000313" key="2">
    <source>
        <dbReference type="Proteomes" id="UP001062846"/>
    </source>
</evidence>
<accession>A0ACC0Q050</accession>
<organism evidence="1 2">
    <name type="scientific">Rhododendron molle</name>
    <name type="common">Chinese azalea</name>
    <name type="synonym">Azalea mollis</name>
    <dbReference type="NCBI Taxonomy" id="49168"/>
    <lineage>
        <taxon>Eukaryota</taxon>
        <taxon>Viridiplantae</taxon>
        <taxon>Streptophyta</taxon>
        <taxon>Embryophyta</taxon>
        <taxon>Tracheophyta</taxon>
        <taxon>Spermatophyta</taxon>
        <taxon>Magnoliopsida</taxon>
        <taxon>eudicotyledons</taxon>
        <taxon>Gunneridae</taxon>
        <taxon>Pentapetalae</taxon>
        <taxon>asterids</taxon>
        <taxon>Ericales</taxon>
        <taxon>Ericaceae</taxon>
        <taxon>Ericoideae</taxon>
        <taxon>Rhodoreae</taxon>
        <taxon>Rhododendron</taxon>
    </lineage>
</organism>
<evidence type="ECO:0000313" key="1">
    <source>
        <dbReference type="EMBL" id="KAI8570779.1"/>
    </source>
</evidence>
<sequence>MEVLNKYITIKAHINGAPHESDFELKTVTFPISVESGSNDVVVKSLYLSIDPYQINRMKSYSSSQNTISFAVGIVPGEAIDAFGVGRVVASGHPGFEKGDLVSGMISWGEYSIVKGTSMLNKLDPMGFPLSYHVGVLAFSGLTAYAGFFELCKPKKGEKVFVSAASGSVGNRLANMQSCLAATLSAALGANKRYFPDGIDIYFDNVGAEMLEAAVANMNMFGRVAACGVISEYTDAAKRAAPNMIDVVYKRITIRGFLAADHMNLFADFSSATADHLHKGRIHVLEDISQCVESIPAAFVGLFRCDNVGKKIVQVMDE</sequence>
<comment type="caution">
    <text evidence="1">The sequence shown here is derived from an EMBL/GenBank/DDBJ whole genome shotgun (WGS) entry which is preliminary data.</text>
</comment>
<dbReference type="Proteomes" id="UP001062846">
    <property type="component" value="Chromosome 1"/>
</dbReference>
<protein>
    <submittedName>
        <fullName evidence="1">Uncharacterized protein</fullName>
    </submittedName>
</protein>